<dbReference type="AlphaFoldDB" id="A0A1W1C3Y7"/>
<dbReference type="EMBL" id="FPHD01000055">
    <property type="protein sequence ID" value="SFV60463.1"/>
    <property type="molecule type" value="Genomic_DNA"/>
</dbReference>
<evidence type="ECO:0000313" key="1">
    <source>
        <dbReference type="EMBL" id="SFV60463.1"/>
    </source>
</evidence>
<name>A0A1W1C3Y7_9ZZZZ</name>
<protein>
    <submittedName>
        <fullName evidence="1">Uncharacterized protein</fullName>
    </submittedName>
</protein>
<proteinExistence type="predicted"/>
<gene>
    <name evidence="1" type="ORF">MNB_SV-8-1098</name>
</gene>
<reference evidence="1" key="1">
    <citation type="submission" date="2016-10" db="EMBL/GenBank/DDBJ databases">
        <authorList>
            <person name="de Groot N.N."/>
        </authorList>
    </citation>
    <scope>NUCLEOTIDE SEQUENCE</scope>
</reference>
<sequence length="71" mass="8123">MRKIEVVKANEVEVKPFVLDDFNQNKAKSSTMEKVSKKELKSLAKKLGLDYDDKQIAFAKKLMTAYVSAQR</sequence>
<organism evidence="1">
    <name type="scientific">hydrothermal vent metagenome</name>
    <dbReference type="NCBI Taxonomy" id="652676"/>
    <lineage>
        <taxon>unclassified sequences</taxon>
        <taxon>metagenomes</taxon>
        <taxon>ecological metagenomes</taxon>
    </lineage>
</organism>
<accession>A0A1W1C3Y7</accession>